<dbReference type="EMBL" id="BARU01040848">
    <property type="protein sequence ID" value="GAH82088.1"/>
    <property type="molecule type" value="Genomic_DNA"/>
</dbReference>
<dbReference type="AlphaFoldDB" id="X1KJ53"/>
<protein>
    <submittedName>
        <fullName evidence="1">Uncharacterized protein</fullName>
    </submittedName>
</protein>
<proteinExistence type="predicted"/>
<dbReference type="Gene3D" id="1.10.3210.10">
    <property type="entry name" value="Hypothetical protein af1432"/>
    <property type="match status" value="2"/>
</dbReference>
<dbReference type="SUPFAM" id="SSF109604">
    <property type="entry name" value="HD-domain/PDEase-like"/>
    <property type="match status" value="1"/>
</dbReference>
<feature type="non-terminal residue" evidence="1">
    <location>
        <position position="1"/>
    </location>
</feature>
<dbReference type="PANTHER" id="PTHR11373:SF4">
    <property type="entry name" value="DEOXYNUCLEOSIDE TRIPHOSPHATE TRIPHOSPHOHYDROLASE SAMHD1"/>
    <property type="match status" value="1"/>
</dbReference>
<dbReference type="GO" id="GO:0008832">
    <property type="term" value="F:dGTPase activity"/>
    <property type="evidence" value="ECO:0007669"/>
    <property type="project" value="TreeGrafter"/>
</dbReference>
<organism evidence="1">
    <name type="scientific">marine sediment metagenome</name>
    <dbReference type="NCBI Taxonomy" id="412755"/>
    <lineage>
        <taxon>unclassified sequences</taxon>
        <taxon>metagenomes</taxon>
        <taxon>ecological metagenomes</taxon>
    </lineage>
</organism>
<dbReference type="PANTHER" id="PTHR11373">
    <property type="entry name" value="DEOXYNUCLEOSIDE TRIPHOSPHATE TRIPHOSPHOHYDROLASE"/>
    <property type="match status" value="1"/>
</dbReference>
<sequence>DWLYGKSLRDIILEEWRIKPQYVADILKADPSNTDQPIKTRILHTLLEGPIDADKLDYLVRDSLQRLAGISQLGLLVQVYPTATHSRLEHTLGAFTNVVQYVTSLYHDLTITIELKC</sequence>
<dbReference type="GO" id="GO:0006203">
    <property type="term" value="P:dGTP catabolic process"/>
    <property type="evidence" value="ECO:0007669"/>
    <property type="project" value="TreeGrafter"/>
</dbReference>
<accession>X1KJ53</accession>
<comment type="caution">
    <text evidence="1">The sequence shown here is derived from an EMBL/GenBank/DDBJ whole genome shotgun (WGS) entry which is preliminary data.</text>
</comment>
<evidence type="ECO:0000313" key="1">
    <source>
        <dbReference type="EMBL" id="GAH82088.1"/>
    </source>
</evidence>
<reference evidence="1" key="1">
    <citation type="journal article" date="2014" name="Front. Microbiol.">
        <title>High frequency of phylogenetically diverse reductive dehalogenase-homologous genes in deep subseafloor sedimentary metagenomes.</title>
        <authorList>
            <person name="Kawai M."/>
            <person name="Futagami T."/>
            <person name="Toyoda A."/>
            <person name="Takaki Y."/>
            <person name="Nishi S."/>
            <person name="Hori S."/>
            <person name="Arai W."/>
            <person name="Tsubouchi T."/>
            <person name="Morono Y."/>
            <person name="Uchiyama I."/>
            <person name="Ito T."/>
            <person name="Fujiyama A."/>
            <person name="Inagaki F."/>
            <person name="Takami H."/>
        </authorList>
    </citation>
    <scope>NUCLEOTIDE SEQUENCE</scope>
    <source>
        <strain evidence="1">Expedition CK06-06</strain>
    </source>
</reference>
<name>X1KJ53_9ZZZZ</name>
<dbReference type="InterPro" id="IPR050135">
    <property type="entry name" value="dGTPase-like"/>
</dbReference>
<gene>
    <name evidence="1" type="ORF">S03H2_63094</name>
</gene>